<evidence type="ECO:0000256" key="2">
    <source>
        <dbReference type="ARBA" id="ARBA00004496"/>
    </source>
</evidence>
<gene>
    <name evidence="9" type="primary">pelA</name>
    <name evidence="11" type="ORF">R6Y96_04380</name>
</gene>
<dbReference type="InterPro" id="IPR005140">
    <property type="entry name" value="eRF1_Pelota-like_N"/>
</dbReference>
<dbReference type="Proteomes" id="UP001305652">
    <property type="component" value="Chromosome"/>
</dbReference>
<dbReference type="Pfam" id="PF26356">
    <property type="entry name" value="Pelota_N"/>
    <property type="match status" value="1"/>
</dbReference>
<name>A0AAX4FX49_9EURY</name>
<proteinExistence type="inferred from homology"/>
<comment type="cofactor">
    <cofactor evidence="1 9">
        <name>a divalent metal cation</name>
        <dbReference type="ChEBI" id="CHEBI:60240"/>
    </cofactor>
</comment>
<keyword evidence="4 9" id="KW-0963">Cytoplasm</keyword>
<evidence type="ECO:0000256" key="5">
    <source>
        <dbReference type="ARBA" id="ARBA00022722"/>
    </source>
</evidence>
<comment type="subcellular location">
    <subcellularLocation>
        <location evidence="2 9">Cytoplasm</location>
    </subcellularLocation>
</comment>
<evidence type="ECO:0000256" key="3">
    <source>
        <dbReference type="ARBA" id="ARBA00009504"/>
    </source>
</evidence>
<dbReference type="GO" id="GO:0070966">
    <property type="term" value="P:nuclear-transcribed mRNA catabolic process, no-go decay"/>
    <property type="evidence" value="ECO:0007669"/>
    <property type="project" value="InterPro"/>
</dbReference>
<dbReference type="InterPro" id="IPR029064">
    <property type="entry name" value="Ribosomal_eL30-like_sf"/>
</dbReference>
<keyword evidence="12" id="KW-1185">Reference proteome</keyword>
<dbReference type="Gene3D" id="2.30.30.870">
    <property type="entry name" value="Pelota, domain A"/>
    <property type="match status" value="1"/>
</dbReference>
<sequence length="342" mass="37729">MKAEVREMKNQFGEIRLFPETLDDLWHLSHLIRPGDLVFATTFRGVEMATDKIRPEKVEKRPVRLGIRVEKVEFHQHTNRLRVSGIIESGVDVSAHHTLNLETGFEISVIKRWRTVDCERIRRAVAASEYGVVHVVSIEEGEAQVYRLRQFGPEWVTTVTVGSSKGAGTGSSRSALFEKTLEAVAGVTGPLVVAGPGFVKDEFVGYVKTRDPDLAGRTAAVETRRVGRGAVQEVIGQGVIERLLGDLHLGREVTLMEEVLLRIATGGAVAYGIRDVRKAVTYGAAETVLVTDTLLRDEEAATLIEQAEEINTTIVVMSTEFEPGERLEAIGGMAALLRYRIE</sequence>
<reference evidence="11 12" key="1">
    <citation type="submission" date="2023-10" db="EMBL/GenBank/DDBJ databases">
        <title>The complete genome sequence of Methanoculleus receptaculi DSM 18860.</title>
        <authorList>
            <person name="Lai S.-J."/>
            <person name="You Y.-T."/>
            <person name="Chen S.-C."/>
        </authorList>
    </citation>
    <scope>NUCLEOTIDE SEQUENCE [LARGE SCALE GENOMIC DNA]</scope>
    <source>
        <strain evidence="11 12">DSM 18860</strain>
    </source>
</reference>
<dbReference type="InterPro" id="IPR004405">
    <property type="entry name" value="TF_pelota"/>
</dbReference>
<dbReference type="SUPFAM" id="SSF159065">
    <property type="entry name" value="Dom34/Pelota N-terminal domain-like"/>
    <property type="match status" value="1"/>
</dbReference>
<dbReference type="KEGG" id="mrc:R6Y96_04380"/>
<evidence type="ECO:0000256" key="9">
    <source>
        <dbReference type="HAMAP-Rule" id="MF_01853"/>
    </source>
</evidence>
<dbReference type="PANTHER" id="PTHR10853">
    <property type="entry name" value="PELOTA"/>
    <property type="match status" value="1"/>
</dbReference>
<comment type="similarity">
    <text evidence="3 9">Belongs to the eukaryotic release factor 1 family. Pelota subfamily.</text>
</comment>
<dbReference type="SUPFAM" id="SSF53137">
    <property type="entry name" value="Translational machinery components"/>
    <property type="match status" value="1"/>
</dbReference>
<evidence type="ECO:0000313" key="12">
    <source>
        <dbReference type="Proteomes" id="UP001305652"/>
    </source>
</evidence>
<dbReference type="GO" id="GO:0032790">
    <property type="term" value="P:ribosome disassembly"/>
    <property type="evidence" value="ECO:0007669"/>
    <property type="project" value="TreeGrafter"/>
</dbReference>
<dbReference type="GO" id="GO:0071025">
    <property type="term" value="P:RNA surveillance"/>
    <property type="evidence" value="ECO:0007669"/>
    <property type="project" value="InterPro"/>
</dbReference>
<comment type="subunit">
    <text evidence="9">Monomer.</text>
</comment>
<dbReference type="SMART" id="SM01194">
    <property type="entry name" value="eRF1_1"/>
    <property type="match status" value="1"/>
</dbReference>
<dbReference type="NCBIfam" id="TIGR00111">
    <property type="entry name" value="pelota"/>
    <property type="match status" value="1"/>
</dbReference>
<dbReference type="GeneID" id="85732367"/>
<dbReference type="GO" id="GO:0016787">
    <property type="term" value="F:hydrolase activity"/>
    <property type="evidence" value="ECO:0007669"/>
    <property type="project" value="UniProtKB-KW"/>
</dbReference>
<evidence type="ECO:0000256" key="8">
    <source>
        <dbReference type="ARBA" id="ARBA00022801"/>
    </source>
</evidence>
<evidence type="ECO:0000259" key="10">
    <source>
        <dbReference type="SMART" id="SM01194"/>
    </source>
</evidence>
<dbReference type="PANTHER" id="PTHR10853:SF0">
    <property type="entry name" value="PROTEIN PELOTA HOMOLOG"/>
    <property type="match status" value="1"/>
</dbReference>
<evidence type="ECO:0000313" key="11">
    <source>
        <dbReference type="EMBL" id="WOX58477.1"/>
    </source>
</evidence>
<evidence type="ECO:0000256" key="7">
    <source>
        <dbReference type="ARBA" id="ARBA00022759"/>
    </source>
</evidence>
<dbReference type="Gene3D" id="3.30.420.60">
    <property type="entry name" value="eRF1 domain 2"/>
    <property type="match status" value="1"/>
</dbReference>
<dbReference type="GO" id="GO:0070651">
    <property type="term" value="P:nonfunctional rRNA decay"/>
    <property type="evidence" value="ECO:0007669"/>
    <property type="project" value="TreeGrafter"/>
</dbReference>
<evidence type="ECO:0000256" key="1">
    <source>
        <dbReference type="ARBA" id="ARBA00001968"/>
    </source>
</evidence>
<feature type="domain" description="eRF1/Pelota-like N-terminal" evidence="10">
    <location>
        <begin position="1"/>
        <end position="126"/>
    </location>
</feature>
<organism evidence="11 12">
    <name type="scientific">Methanoculleus receptaculi</name>
    <dbReference type="NCBI Taxonomy" id="394967"/>
    <lineage>
        <taxon>Archaea</taxon>
        <taxon>Methanobacteriati</taxon>
        <taxon>Methanobacteriota</taxon>
        <taxon>Stenosarchaea group</taxon>
        <taxon>Methanomicrobia</taxon>
        <taxon>Methanomicrobiales</taxon>
        <taxon>Methanomicrobiaceae</taxon>
        <taxon>Methanoculleus</taxon>
    </lineage>
</organism>
<evidence type="ECO:0000256" key="6">
    <source>
        <dbReference type="ARBA" id="ARBA00022723"/>
    </source>
</evidence>
<dbReference type="RefSeq" id="WP_318622313.1">
    <property type="nucleotide sequence ID" value="NZ_CP137642.1"/>
</dbReference>
<dbReference type="GO" id="GO:0004519">
    <property type="term" value="F:endonuclease activity"/>
    <property type="evidence" value="ECO:0007669"/>
    <property type="project" value="UniProtKB-UniRule"/>
</dbReference>
<dbReference type="InterPro" id="IPR042226">
    <property type="entry name" value="eFR1_2_sf"/>
</dbReference>
<keyword evidence="6 9" id="KW-0479">Metal-binding</keyword>
<keyword evidence="8 9" id="KW-0378">Hydrolase</keyword>
<dbReference type="Gene3D" id="3.30.1330.30">
    <property type="match status" value="1"/>
</dbReference>
<dbReference type="InterPro" id="IPR005142">
    <property type="entry name" value="eRF1_3"/>
</dbReference>
<accession>A0AAX4FX49</accession>
<dbReference type="SUPFAM" id="SSF55315">
    <property type="entry name" value="L30e-like"/>
    <property type="match status" value="1"/>
</dbReference>
<protein>
    <recommendedName>
        <fullName evidence="9">Protein pelota homolog</fullName>
        <ecNumber evidence="9">3.1.-.-</ecNumber>
    </recommendedName>
</protein>
<dbReference type="InterPro" id="IPR038069">
    <property type="entry name" value="Pelota/DOM34_N"/>
</dbReference>
<dbReference type="EMBL" id="CP137642">
    <property type="protein sequence ID" value="WOX58477.1"/>
    <property type="molecule type" value="Genomic_DNA"/>
</dbReference>
<dbReference type="GO" id="GO:0070481">
    <property type="term" value="P:nuclear-transcribed mRNA catabolic process, non-stop decay"/>
    <property type="evidence" value="ECO:0007669"/>
    <property type="project" value="InterPro"/>
</dbReference>
<dbReference type="HAMAP" id="MF_01853">
    <property type="entry name" value="PelO"/>
    <property type="match status" value="1"/>
</dbReference>
<comment type="domain">
    <text evidence="9">The N-terminal domain has the RNA-binding Sm fold. It harbors the endoribonuclease activity.</text>
</comment>
<dbReference type="GO" id="GO:0005737">
    <property type="term" value="C:cytoplasm"/>
    <property type="evidence" value="ECO:0007669"/>
    <property type="project" value="UniProtKB-SubCell"/>
</dbReference>
<comment type="function">
    <text evidence="9">May function in recognizing stalled ribosomes, interact with stem-loop structures in stalled mRNA molecules, and effect endonucleolytic cleavage of the mRNA. May play a role in the release non-functional ribosomes and degradation of damaged mRNAs. Has endoribonuclease activity.</text>
</comment>
<dbReference type="InterPro" id="IPR023521">
    <property type="entry name" value="Pelota_arc"/>
</dbReference>
<dbReference type="EC" id="3.1.-.-" evidence="9"/>
<dbReference type="InterPro" id="IPR058547">
    <property type="entry name" value="Pelota_N"/>
</dbReference>
<keyword evidence="7 9" id="KW-0255">Endonuclease</keyword>
<dbReference type="AlphaFoldDB" id="A0AAX4FX49"/>
<keyword evidence="5 9" id="KW-0540">Nuclease</keyword>
<evidence type="ECO:0000256" key="4">
    <source>
        <dbReference type="ARBA" id="ARBA00022490"/>
    </source>
</evidence>
<dbReference type="Pfam" id="PF03465">
    <property type="entry name" value="eRF1_3"/>
    <property type="match status" value="1"/>
</dbReference>
<dbReference type="GO" id="GO:0046872">
    <property type="term" value="F:metal ion binding"/>
    <property type="evidence" value="ECO:0007669"/>
    <property type="project" value="UniProtKB-UniRule"/>
</dbReference>